<dbReference type="RefSeq" id="WP_012378781.1">
    <property type="nucleotide sequence ID" value="NC_010572.1"/>
</dbReference>
<dbReference type="Proteomes" id="UP000001685">
    <property type="component" value="Chromosome"/>
</dbReference>
<dbReference type="HOGENOM" id="CLU_139816_1_0_11"/>
<reference evidence="3" key="1">
    <citation type="journal article" date="2008" name="J. Bacteriol.">
        <title>Genome sequence of the streptomycin-producing microorganism Streptomyces griseus IFO 13350.</title>
        <authorList>
            <person name="Ohnishi Y."/>
            <person name="Ishikawa J."/>
            <person name="Hara H."/>
            <person name="Suzuki H."/>
            <person name="Ikenoya M."/>
            <person name="Ikeda H."/>
            <person name="Yamashita A."/>
            <person name="Hattori M."/>
            <person name="Horinouchi S."/>
        </authorList>
    </citation>
    <scope>NUCLEOTIDE SEQUENCE [LARGE SCALE GENOMIC DNA]</scope>
    <source>
        <strain evidence="3">JCM 4626 / NBRC 13350</strain>
    </source>
</reference>
<accession>B1VY04</accession>
<evidence type="ECO:0000256" key="1">
    <source>
        <dbReference type="SAM" id="MobiDB-lite"/>
    </source>
</evidence>
<feature type="compositionally biased region" description="Low complexity" evidence="1">
    <location>
        <begin position="1"/>
        <end position="11"/>
    </location>
</feature>
<feature type="compositionally biased region" description="Basic and acidic residues" evidence="1">
    <location>
        <begin position="126"/>
        <end position="154"/>
    </location>
</feature>
<dbReference type="PATRIC" id="fig|455632.4.peg.1820"/>
<name>B1VY04_STRGG</name>
<gene>
    <name evidence="2" type="ordered locus">SGR_1791</name>
</gene>
<sequence>MRNGEDGIVTDPGGGGGTGDLRRGVGALEKFKSRVDALLADFEGSAASKTKVADQKVSRASLSGPNARFAEADGLYTQYNRVHSSLVSLSKSLGDQIEYLSLGVHAAAVGFDNVEDDVRRRFYEIQTRMDEEREKHAERARNAKPEQENNDKQSDSGWGAE</sequence>
<dbReference type="AlphaFoldDB" id="B1VY04"/>
<dbReference type="EMBL" id="AP009493">
    <property type="protein sequence ID" value="BAG18620.1"/>
    <property type="molecule type" value="Genomic_DNA"/>
</dbReference>
<protein>
    <submittedName>
        <fullName evidence="2">Uncharacterized protein</fullName>
    </submittedName>
</protein>
<dbReference type="KEGG" id="sgr:SGR_1791"/>
<feature type="region of interest" description="Disordered" evidence="1">
    <location>
        <begin position="1"/>
        <end position="21"/>
    </location>
</feature>
<proteinExistence type="predicted"/>
<organism evidence="2 3">
    <name type="scientific">Streptomyces griseus subsp. griseus (strain JCM 4626 / CBS 651.72 / NBRC 13350 / KCC S-0626 / ISP 5235)</name>
    <dbReference type="NCBI Taxonomy" id="455632"/>
    <lineage>
        <taxon>Bacteria</taxon>
        <taxon>Bacillati</taxon>
        <taxon>Actinomycetota</taxon>
        <taxon>Actinomycetes</taxon>
        <taxon>Kitasatosporales</taxon>
        <taxon>Streptomycetaceae</taxon>
        <taxon>Streptomyces</taxon>
    </lineage>
</organism>
<evidence type="ECO:0000313" key="3">
    <source>
        <dbReference type="Proteomes" id="UP000001685"/>
    </source>
</evidence>
<evidence type="ECO:0000313" key="2">
    <source>
        <dbReference type="EMBL" id="BAG18620.1"/>
    </source>
</evidence>
<dbReference type="eggNOG" id="ENOG5033YZ0">
    <property type="taxonomic scope" value="Bacteria"/>
</dbReference>
<feature type="region of interest" description="Disordered" evidence="1">
    <location>
        <begin position="126"/>
        <end position="161"/>
    </location>
</feature>